<proteinExistence type="predicted"/>
<dbReference type="InterPro" id="IPR029063">
    <property type="entry name" value="SAM-dependent_MTases_sf"/>
</dbReference>
<dbReference type="EMBL" id="CP051775">
    <property type="protein sequence ID" value="QJE72079.1"/>
    <property type="molecule type" value="Genomic_DNA"/>
</dbReference>
<dbReference type="PANTHER" id="PTHR20974">
    <property type="entry name" value="UPF0585 PROTEIN CG18661"/>
    <property type="match status" value="1"/>
</dbReference>
<gene>
    <name evidence="1" type="ORF">HHL28_02235</name>
</gene>
<dbReference type="AlphaFoldDB" id="A0A858R3S2"/>
<accession>A0A858R3S2</accession>
<dbReference type="SUPFAM" id="SSF53335">
    <property type="entry name" value="S-adenosyl-L-methionine-dependent methyltransferases"/>
    <property type="match status" value="1"/>
</dbReference>
<dbReference type="PANTHER" id="PTHR20974:SF0">
    <property type="entry name" value="UPF0585 PROTEIN CG18661"/>
    <property type="match status" value="1"/>
</dbReference>
<dbReference type="InterPro" id="IPR010342">
    <property type="entry name" value="DUF938"/>
</dbReference>
<protein>
    <submittedName>
        <fullName evidence="1">DUF938 domain-containing protein</fullName>
    </submittedName>
</protein>
<sequence>MTQTDDARRFAPATLRNRQPILAVLREVLPDTGTVLEIASGSGEHAVYFAEALPGLHWQPSDADAGARASIVAWTESLGLQNVCCPLDLDASAPDWPVAEADAVVCINMIHISPWASAEGLFAGAARLLSPGAPLVLYGPFKRGGAHTAPSNEEFDAALRAQDPRWGVRDLEVVGDLAAASGFVLDRVVEMPANNLTVVFRKAA</sequence>
<dbReference type="Gene3D" id="3.40.50.150">
    <property type="entry name" value="Vaccinia Virus protein VP39"/>
    <property type="match status" value="1"/>
</dbReference>
<evidence type="ECO:0000313" key="1">
    <source>
        <dbReference type="EMBL" id="QJE72079.1"/>
    </source>
</evidence>
<dbReference type="Pfam" id="PF06080">
    <property type="entry name" value="DUF938"/>
    <property type="match status" value="1"/>
</dbReference>
<reference evidence="1" key="1">
    <citation type="submission" date="2020-04" db="EMBL/GenBank/DDBJ databases">
        <title>A desert anoxygenic phototrophic bacterium fixes CO2 using RubisCO under aerobic conditions.</title>
        <authorList>
            <person name="Tang K."/>
        </authorList>
    </citation>
    <scope>NUCLEOTIDE SEQUENCE [LARGE SCALE GENOMIC DNA]</scope>
    <source>
        <strain evidence="1">MIMtkB3</strain>
    </source>
</reference>
<keyword evidence="2" id="KW-1185">Reference proteome</keyword>
<organism evidence="1 2">
    <name type="scientific">Aerophototrophica crusticola</name>
    <dbReference type="NCBI Taxonomy" id="1709002"/>
    <lineage>
        <taxon>Bacteria</taxon>
        <taxon>Pseudomonadati</taxon>
        <taxon>Pseudomonadota</taxon>
        <taxon>Alphaproteobacteria</taxon>
        <taxon>Rhodospirillales</taxon>
        <taxon>Rhodospirillaceae</taxon>
        <taxon>Aerophototrophica</taxon>
    </lineage>
</organism>
<evidence type="ECO:0000313" key="2">
    <source>
        <dbReference type="Proteomes" id="UP000501891"/>
    </source>
</evidence>
<dbReference type="KEGG" id="acru:HHL28_02235"/>
<dbReference type="Proteomes" id="UP000501891">
    <property type="component" value="Chromosome"/>
</dbReference>
<name>A0A858R3S2_9PROT</name>